<dbReference type="InterPro" id="IPR036691">
    <property type="entry name" value="Endo/exonu/phosph_ase_sf"/>
</dbReference>
<organism evidence="2 3">
    <name type="scientific">Vespula maculifrons</name>
    <name type="common">Eastern yellow jacket</name>
    <name type="synonym">Wasp</name>
    <dbReference type="NCBI Taxonomy" id="7453"/>
    <lineage>
        <taxon>Eukaryota</taxon>
        <taxon>Metazoa</taxon>
        <taxon>Ecdysozoa</taxon>
        <taxon>Arthropoda</taxon>
        <taxon>Hexapoda</taxon>
        <taxon>Insecta</taxon>
        <taxon>Pterygota</taxon>
        <taxon>Neoptera</taxon>
        <taxon>Endopterygota</taxon>
        <taxon>Hymenoptera</taxon>
        <taxon>Apocrita</taxon>
        <taxon>Aculeata</taxon>
        <taxon>Vespoidea</taxon>
        <taxon>Vespidae</taxon>
        <taxon>Vespinae</taxon>
        <taxon>Vespula</taxon>
    </lineage>
</organism>
<feature type="domain" description="Endonuclease/exonuclease/phosphatase" evidence="1">
    <location>
        <begin position="191"/>
        <end position="559"/>
    </location>
</feature>
<dbReference type="EMBL" id="JAYRBN010000007">
    <property type="protein sequence ID" value="KAL2751338.1"/>
    <property type="molecule type" value="Genomic_DNA"/>
</dbReference>
<evidence type="ECO:0000313" key="3">
    <source>
        <dbReference type="Proteomes" id="UP001607303"/>
    </source>
</evidence>
<dbReference type="Pfam" id="PF03372">
    <property type="entry name" value="Exo_endo_phos"/>
    <property type="match status" value="1"/>
</dbReference>
<keyword evidence="3" id="KW-1185">Reference proteome</keyword>
<reference evidence="2 3" key="1">
    <citation type="journal article" date="2024" name="Ann. Entomol. Soc. Am.">
        <title>Genomic analyses of the southern and eastern yellowjacket wasps (Hymenoptera: Vespidae) reveal evolutionary signatures of social life.</title>
        <authorList>
            <person name="Catto M.A."/>
            <person name="Caine P.B."/>
            <person name="Orr S.E."/>
            <person name="Hunt B.G."/>
            <person name="Goodisman M.A.D."/>
        </authorList>
    </citation>
    <scope>NUCLEOTIDE SEQUENCE [LARGE SCALE GENOMIC DNA]</scope>
    <source>
        <strain evidence="2">232</strain>
        <tissue evidence="2">Head and thorax</tissue>
    </source>
</reference>
<dbReference type="Proteomes" id="UP001607303">
    <property type="component" value="Unassembled WGS sequence"/>
</dbReference>
<dbReference type="InterPro" id="IPR050410">
    <property type="entry name" value="CCR4/nocturin_mRNA_transcr"/>
</dbReference>
<dbReference type="PANTHER" id="PTHR12121:SF34">
    <property type="entry name" value="PROTEIN ANGEL"/>
    <property type="match status" value="1"/>
</dbReference>
<dbReference type="AlphaFoldDB" id="A0ABD2D3U3"/>
<dbReference type="InterPro" id="IPR005135">
    <property type="entry name" value="Endo/exonuclease/phosphatase"/>
</dbReference>
<comment type="caution">
    <text evidence="2">The sequence shown here is derived from an EMBL/GenBank/DDBJ whole genome shotgun (WGS) entry which is preliminary data.</text>
</comment>
<dbReference type="Gene3D" id="3.60.10.10">
    <property type="entry name" value="Endonuclease/exonuclease/phosphatase"/>
    <property type="match status" value="1"/>
</dbReference>
<proteinExistence type="predicted"/>
<name>A0ABD2D3U3_VESMC</name>
<dbReference type="SUPFAM" id="SSF56219">
    <property type="entry name" value="DNase I-like"/>
    <property type="match status" value="1"/>
</dbReference>
<evidence type="ECO:0000259" key="1">
    <source>
        <dbReference type="Pfam" id="PF03372"/>
    </source>
</evidence>
<evidence type="ECO:0000313" key="2">
    <source>
        <dbReference type="EMBL" id="KAL2751338.1"/>
    </source>
</evidence>
<dbReference type="PANTHER" id="PTHR12121">
    <property type="entry name" value="CARBON CATABOLITE REPRESSOR PROTEIN 4"/>
    <property type="match status" value="1"/>
</dbReference>
<sequence>MNATRLLTTVSITSVTRNIHIILSRQEQKVNSNLLTDTSTSFGFSYYIFHMLELPLQHSLFGYHCKSASVPEILFSTYSNVIEYMFNPMTHQEFNKNIMEPLLDTCYATNSNSASCDIPYNISNTKVVSHRASTDTMANEMAINSCMEHTTTLQQRTIIDKQNYNAIRKWKRLGKGKLQMDGDDAFVFRLLSFNILAQNLLEAHPYLYLQHNREALPWDIRKPLLLQEILEAQADVICLQEMQEKYLNEFLKPFKELGYKYLYKKRTNDKEDGLLLLYHSDQFNLVDYMKVEFYQPGIELLNRDNVGIVAKLSFCDSPDTQIVVATTHLLFNPRRNDIRLAQTQLLLTEIEKIAFIENTASGPKYLPIIFSGDFNLEPYTGVYKFITEGSFEYYGKGKNLEPTEFRALSYLLIPPLLRITDNCQYFHLLIKRLKENITEDAEKKDTNYADKQDTSYGVTVFKQTEFDTNKIEPQLIEITQNDYVKFSSGRLTHPFNLHSVYKHTNKHGKKEVTTNQGEWITVDYIFYSDLEPIDTYTLPTIEKCKNFPTIPNFAVGSDHLCLGASFKILKKK</sequence>
<protein>
    <submittedName>
        <fullName evidence="2">Protein angel isoform X3</fullName>
    </submittedName>
</protein>
<accession>A0ABD2D3U3</accession>
<gene>
    <name evidence="2" type="ORF">V1477_000496</name>
</gene>